<evidence type="ECO:0000313" key="3">
    <source>
        <dbReference type="Proteomes" id="UP000305906"/>
    </source>
</evidence>
<feature type="region of interest" description="Disordered" evidence="1">
    <location>
        <begin position="1"/>
        <end position="67"/>
    </location>
</feature>
<feature type="compositionally biased region" description="Acidic residues" evidence="1">
    <location>
        <begin position="1"/>
        <end position="11"/>
    </location>
</feature>
<accession>A0A5R9FTT2</accession>
<keyword evidence="3" id="KW-1185">Reference proteome</keyword>
<evidence type="ECO:0000313" key="2">
    <source>
        <dbReference type="EMBL" id="TLS46039.1"/>
    </source>
</evidence>
<feature type="compositionally biased region" description="Basic and acidic residues" evidence="1">
    <location>
        <begin position="12"/>
        <end position="24"/>
    </location>
</feature>
<dbReference type="EMBL" id="VBZC01000010">
    <property type="protein sequence ID" value="TLS46039.1"/>
    <property type="molecule type" value="Genomic_DNA"/>
</dbReference>
<dbReference type="RefSeq" id="WP_138044906.1">
    <property type="nucleotide sequence ID" value="NZ_VBZC01000010.1"/>
</dbReference>
<name>A0A5R9FTT2_9ACTN</name>
<proteinExistence type="predicted"/>
<gene>
    <name evidence="2" type="ORF">FE633_10820</name>
</gene>
<protein>
    <submittedName>
        <fullName evidence="2">Uncharacterized protein</fullName>
    </submittedName>
</protein>
<reference evidence="2 3" key="1">
    <citation type="submission" date="2019-05" db="EMBL/GenBank/DDBJ databases">
        <title>Streptomyces sp. NEAU-C151, a novel actinomycete isolated from soil.</title>
        <authorList>
            <person name="Han L."/>
            <person name="Jiang H."/>
        </authorList>
    </citation>
    <scope>NUCLEOTIDE SEQUENCE [LARGE SCALE GENOMIC DNA]</scope>
    <source>
        <strain evidence="2 3">NEAU-C151</strain>
    </source>
</reference>
<comment type="caution">
    <text evidence="2">The sequence shown here is derived from an EMBL/GenBank/DDBJ whole genome shotgun (WGS) entry which is preliminary data.</text>
</comment>
<dbReference type="Proteomes" id="UP000305906">
    <property type="component" value="Unassembled WGS sequence"/>
</dbReference>
<organism evidence="2 3">
    <name type="scientific">Streptomyces montanus</name>
    <dbReference type="NCBI Taxonomy" id="2580423"/>
    <lineage>
        <taxon>Bacteria</taxon>
        <taxon>Bacillati</taxon>
        <taxon>Actinomycetota</taxon>
        <taxon>Actinomycetes</taxon>
        <taxon>Kitasatosporales</taxon>
        <taxon>Streptomycetaceae</taxon>
        <taxon>Streptomyces</taxon>
    </lineage>
</organism>
<evidence type="ECO:0000256" key="1">
    <source>
        <dbReference type="SAM" id="MobiDB-lite"/>
    </source>
</evidence>
<sequence length="67" mass="7645">MAGWIDTDEQEPERGADGRPRTRDGQPVTHQTTRPCPNCRPEAAQALADPMLTRGQQFSKIRKRKER</sequence>
<dbReference type="AlphaFoldDB" id="A0A5R9FTT2"/>